<evidence type="ECO:0000256" key="2">
    <source>
        <dbReference type="SAM" id="SignalP"/>
    </source>
</evidence>
<protein>
    <submittedName>
        <fullName evidence="5">Glycine-rich cell wall structural protein</fullName>
    </submittedName>
</protein>
<dbReference type="AlphaFoldDB" id="W6NAY1"/>
<dbReference type="Proteomes" id="UP000025227">
    <property type="component" value="Unplaced"/>
</dbReference>
<reference evidence="3" key="2">
    <citation type="submission" date="2013-05" db="EMBL/GenBank/DDBJ databases">
        <title>The genome and transcriptome of Haemonchus contortus: a key model parasite for drug and vaccine discovery.</title>
        <authorList>
            <person name="Laing R."/>
            <person name="Kikuchi T."/>
            <person name="Martinelli A."/>
            <person name="Tsai I.J."/>
            <person name="Beech R.N."/>
            <person name="Redman E."/>
            <person name="Holroyd N."/>
            <person name="Bartley D.J."/>
            <person name="Beasley H."/>
            <person name="Britton C."/>
            <person name="Curran D."/>
            <person name="Devaney E."/>
            <person name="Gilabert A."/>
            <person name="Jackson F."/>
            <person name="Hunt M."/>
            <person name="Johnston S."/>
            <person name="Kryukov I."/>
            <person name="Li K."/>
            <person name="Morrison A.A."/>
            <person name="Reid A.J."/>
            <person name="Sargison N."/>
            <person name="Saunders G."/>
            <person name="Wasmuth J.D."/>
            <person name="Wolstenholme A."/>
            <person name="Berriman M."/>
            <person name="Gilleard J.S."/>
            <person name="Cotton J.A."/>
        </authorList>
    </citation>
    <scope>NUCLEOTIDE SEQUENCE [LARGE SCALE GENOMIC DNA]</scope>
    <source>
        <strain evidence="3">ISE/inbred ISE</strain>
    </source>
</reference>
<accession>W6NAY1</accession>
<name>W6NAY1_HAECO</name>
<feature type="signal peptide" evidence="2">
    <location>
        <begin position="1"/>
        <end position="16"/>
    </location>
</feature>
<organism evidence="3">
    <name type="scientific">Haemonchus contortus</name>
    <name type="common">Barber pole worm</name>
    <dbReference type="NCBI Taxonomy" id="6289"/>
    <lineage>
        <taxon>Eukaryota</taxon>
        <taxon>Metazoa</taxon>
        <taxon>Ecdysozoa</taxon>
        <taxon>Nematoda</taxon>
        <taxon>Chromadorea</taxon>
        <taxon>Rhabditida</taxon>
        <taxon>Rhabditina</taxon>
        <taxon>Rhabditomorpha</taxon>
        <taxon>Strongyloidea</taxon>
        <taxon>Trichostrongylidae</taxon>
        <taxon>Haemonchus</taxon>
    </lineage>
</organism>
<evidence type="ECO:0000256" key="1">
    <source>
        <dbReference type="SAM" id="MobiDB-lite"/>
    </source>
</evidence>
<dbReference type="WBParaSite" id="HCON_00193100-00001">
    <property type="protein sequence ID" value="HCON_00193100-00001"/>
    <property type="gene ID" value="HCON_00193100"/>
</dbReference>
<evidence type="ECO:0000313" key="4">
    <source>
        <dbReference type="Proteomes" id="UP000025227"/>
    </source>
</evidence>
<evidence type="ECO:0000313" key="3">
    <source>
        <dbReference type="EMBL" id="CDL94196.1"/>
    </source>
</evidence>
<feature type="region of interest" description="Disordered" evidence="1">
    <location>
        <begin position="86"/>
        <end position="113"/>
    </location>
</feature>
<feature type="compositionally biased region" description="Low complexity" evidence="1">
    <location>
        <begin position="87"/>
        <end position="101"/>
    </location>
</feature>
<evidence type="ECO:0000313" key="5">
    <source>
        <dbReference type="WBParaSite" id="HCON_00193100-00001"/>
    </source>
</evidence>
<feature type="chain" id="PRO_5044739890" evidence="2">
    <location>
        <begin position="17"/>
        <end position="113"/>
    </location>
</feature>
<proteinExistence type="predicted"/>
<reference evidence="3" key="1">
    <citation type="submission" date="2013-03" db="EMBL/GenBank/DDBJ databases">
        <authorList>
            <person name="Aslett M."/>
        </authorList>
    </citation>
    <scope>NUCLEOTIDE SEQUENCE [LARGE SCALE GENOMIC DNA]</scope>
    <source>
        <strain evidence="3">ISE/inbred ISE</strain>
    </source>
</reference>
<dbReference type="EMBL" id="CAVP010056074">
    <property type="protein sequence ID" value="CDL94196.1"/>
    <property type="molecule type" value="Genomic_DNA"/>
</dbReference>
<reference evidence="5" key="3">
    <citation type="submission" date="2020-12" db="UniProtKB">
        <authorList>
            <consortium name="WormBaseParasite"/>
        </authorList>
    </citation>
    <scope>IDENTIFICATION</scope>
    <source>
        <strain evidence="5">MHco3</strain>
    </source>
</reference>
<keyword evidence="4" id="KW-1185">Reference proteome</keyword>
<keyword evidence="2" id="KW-0732">Signal</keyword>
<gene>
    <name evidence="3" type="ORF">HCOI_01029500</name>
</gene>
<sequence>MKVLVVLLLISVCVNASPLPGYGRPFGVGGYPGGVGGVGGYPGGVGGMGGYPGGVGGVGGFPGGGGYGYPGGIGGYPGGGLGGGSFGQSSSVSQTSTFQESNTGFGVGGIGRR</sequence>